<evidence type="ECO:0000313" key="3">
    <source>
        <dbReference type="Proteomes" id="UP000013909"/>
    </source>
</evidence>
<organism evidence="2 3">
    <name type="scientific">Lunatimonas lonarensis</name>
    <dbReference type="NCBI Taxonomy" id="1232681"/>
    <lineage>
        <taxon>Bacteria</taxon>
        <taxon>Pseudomonadati</taxon>
        <taxon>Bacteroidota</taxon>
        <taxon>Cytophagia</taxon>
        <taxon>Cytophagales</taxon>
        <taxon>Cyclobacteriaceae</taxon>
    </lineage>
</organism>
<dbReference type="AlphaFoldDB" id="R7ZSI1"/>
<dbReference type="EMBL" id="AQHR01000069">
    <property type="protein sequence ID" value="EON77008.1"/>
    <property type="molecule type" value="Genomic_DNA"/>
</dbReference>
<dbReference type="OrthoDB" id="9775804at2"/>
<dbReference type="PATRIC" id="fig|1288963.3.peg.2543"/>
<evidence type="ECO:0000259" key="1">
    <source>
        <dbReference type="PROSITE" id="PS51186"/>
    </source>
</evidence>
<dbReference type="SUPFAM" id="SSF55729">
    <property type="entry name" value="Acyl-CoA N-acyltransferases (Nat)"/>
    <property type="match status" value="1"/>
</dbReference>
<dbReference type="PANTHER" id="PTHR43233">
    <property type="entry name" value="FAMILY N-ACETYLTRANSFERASE, PUTATIVE (AFU_ORTHOLOGUE AFUA_6G03350)-RELATED"/>
    <property type="match status" value="1"/>
</dbReference>
<sequence length="139" mass="15747">MTKKTLLYQTENELTVEEFASLLRRSTLGERRPVDDESRLASMLRHANLIVTARDGDLLVGVSRALSDFSFCTYLSDLAVDSAYQKQGIGKELIRRTKLAAPMAKLILIAAPKAVDYYPRIGMTRHDHCYTLEEVENLR</sequence>
<dbReference type="Proteomes" id="UP000013909">
    <property type="component" value="Unassembled WGS sequence"/>
</dbReference>
<dbReference type="PROSITE" id="PS51186">
    <property type="entry name" value="GNAT"/>
    <property type="match status" value="1"/>
</dbReference>
<reference evidence="2 3" key="1">
    <citation type="submission" date="2013-02" db="EMBL/GenBank/DDBJ databases">
        <title>A novel strain isolated from Lonar lake, Maharashtra, India.</title>
        <authorList>
            <person name="Singh A."/>
        </authorList>
    </citation>
    <scope>NUCLEOTIDE SEQUENCE [LARGE SCALE GENOMIC DNA]</scope>
    <source>
        <strain evidence="2 3">AK24</strain>
    </source>
</reference>
<keyword evidence="3" id="KW-1185">Reference proteome</keyword>
<dbReference type="PANTHER" id="PTHR43233:SF1">
    <property type="entry name" value="FAMILY N-ACETYLTRANSFERASE, PUTATIVE (AFU_ORTHOLOGUE AFUA_6G03350)-RELATED"/>
    <property type="match status" value="1"/>
</dbReference>
<dbReference type="Gene3D" id="3.40.630.30">
    <property type="match status" value="1"/>
</dbReference>
<dbReference type="GO" id="GO:0016747">
    <property type="term" value="F:acyltransferase activity, transferring groups other than amino-acyl groups"/>
    <property type="evidence" value="ECO:0007669"/>
    <property type="project" value="InterPro"/>
</dbReference>
<dbReference type="RefSeq" id="WP_010854687.1">
    <property type="nucleotide sequence ID" value="NZ_AQHR01000069.1"/>
</dbReference>
<feature type="domain" description="N-acetyltransferase" evidence="1">
    <location>
        <begin position="6"/>
        <end position="139"/>
    </location>
</feature>
<comment type="caution">
    <text evidence="2">The sequence shown here is derived from an EMBL/GenBank/DDBJ whole genome shotgun (WGS) entry which is preliminary data.</text>
</comment>
<dbReference type="InterPro" id="IPR053144">
    <property type="entry name" value="Acetyltransferase_Butenolide"/>
</dbReference>
<dbReference type="InterPro" id="IPR000182">
    <property type="entry name" value="GNAT_dom"/>
</dbReference>
<gene>
    <name evidence="2" type="ORF">ADIS_2551</name>
</gene>
<protein>
    <recommendedName>
        <fullName evidence="1">N-acetyltransferase domain-containing protein</fullName>
    </recommendedName>
</protein>
<name>R7ZSI1_9BACT</name>
<dbReference type="STRING" id="1232681.ADIS_2551"/>
<proteinExistence type="predicted"/>
<accession>R7ZSI1</accession>
<dbReference type="CDD" id="cd04301">
    <property type="entry name" value="NAT_SF"/>
    <property type="match status" value="1"/>
</dbReference>
<evidence type="ECO:0000313" key="2">
    <source>
        <dbReference type="EMBL" id="EON77008.1"/>
    </source>
</evidence>
<dbReference type="Pfam" id="PF13673">
    <property type="entry name" value="Acetyltransf_10"/>
    <property type="match status" value="1"/>
</dbReference>
<dbReference type="InterPro" id="IPR016181">
    <property type="entry name" value="Acyl_CoA_acyltransferase"/>
</dbReference>